<accession>A0A0B1ZWQ5</accession>
<name>A0A0B1ZWQ5_9MICO</name>
<dbReference type="AlphaFoldDB" id="A0A0B1ZWQ5"/>
<comment type="caution">
    <text evidence="1">The sequence shown here is derived from an EMBL/GenBank/DDBJ whole genome shotgun (WGS) entry which is preliminary data.</text>
</comment>
<dbReference type="STRING" id="1348253.LK09_19950"/>
<sequence length="452" mass="48619">MAQIFVLNSAYGLMTAAAAIDAGEIPETPHRILLSVNAALVPELGSGPGELAFMSGLLRRFDQVVSLNDLIAPIPPTLWNPPESELPLLERLLRTAWGLGSDDVELYLQSPQVSPSRALASVFFAAPLTVIGDGLMTYSPIRDRLGRSITGRMRAVAYADVVPGVEPVLFTETGAVRVAVAADRMRAVLDEVAAAVADARLDSLAASGSRTALVLGQYLAELGLVTADEEQTMQLNMIGRARALGAERVVFKPHPSAPPAIVDALAAHARDTGLEWAMYSGPAPAEVLALRLNTVGVVAGFSSALTSAHAVLGLPIASAGTELLLHRLDPFQNSNRVPVTIIDALTRKDSPYRSPARLQGLVDAVGYCMQPMIMSHLRPRAERMLHSMDEAERQRYFSRRRLAELSLPGGRHTFFSRALTPTGDVTRTEELRLTISGAQRRFGRAMKALQGR</sequence>
<dbReference type="EMBL" id="JTDK01000027">
    <property type="protein sequence ID" value="KHK95179.1"/>
    <property type="molecule type" value="Genomic_DNA"/>
</dbReference>
<dbReference type="OrthoDB" id="3723482at2"/>
<organism evidence="1 2">
    <name type="scientific">Microbacterium mangrovi</name>
    <dbReference type="NCBI Taxonomy" id="1348253"/>
    <lineage>
        <taxon>Bacteria</taxon>
        <taxon>Bacillati</taxon>
        <taxon>Actinomycetota</taxon>
        <taxon>Actinomycetes</taxon>
        <taxon>Micrococcales</taxon>
        <taxon>Microbacteriaceae</taxon>
        <taxon>Microbacterium</taxon>
    </lineage>
</organism>
<gene>
    <name evidence="1" type="ORF">LK09_19950</name>
</gene>
<dbReference type="Pfam" id="PF07388">
    <property type="entry name" value="A-2_8-polyST"/>
    <property type="match status" value="1"/>
</dbReference>
<reference evidence="1 2" key="1">
    <citation type="submission" date="2014-11" db="EMBL/GenBank/DDBJ databases">
        <title>Genome sequence of Microbacterium mangrovi MUSC 115(T).</title>
        <authorList>
            <person name="Lee L.-H."/>
        </authorList>
    </citation>
    <scope>NUCLEOTIDE SEQUENCE [LARGE SCALE GENOMIC DNA]</scope>
    <source>
        <strain evidence="1 2">MUSC 115</strain>
    </source>
</reference>
<protein>
    <submittedName>
        <fullName evidence="1">Uncharacterized protein</fullName>
    </submittedName>
</protein>
<proteinExistence type="predicted"/>
<keyword evidence="2" id="KW-1185">Reference proteome</keyword>
<evidence type="ECO:0000313" key="1">
    <source>
        <dbReference type="EMBL" id="KHK95179.1"/>
    </source>
</evidence>
<dbReference type="RefSeq" id="WP_039403583.1">
    <property type="nucleotide sequence ID" value="NZ_JTDK01000027.1"/>
</dbReference>
<evidence type="ECO:0000313" key="2">
    <source>
        <dbReference type="Proteomes" id="UP000031030"/>
    </source>
</evidence>
<dbReference type="Proteomes" id="UP000031030">
    <property type="component" value="Unassembled WGS sequence"/>
</dbReference>
<dbReference type="InterPro" id="IPR010866">
    <property type="entry name" value="A-2_8-polyST"/>
</dbReference>